<evidence type="ECO:0000256" key="6">
    <source>
        <dbReference type="ARBA" id="ARBA00022833"/>
    </source>
</evidence>
<evidence type="ECO:0000256" key="7">
    <source>
        <dbReference type="ARBA" id="ARBA00047989"/>
    </source>
</evidence>
<keyword evidence="4" id="KW-0479">Metal-binding</keyword>
<evidence type="ECO:0000256" key="3">
    <source>
        <dbReference type="ARBA" id="ARBA00022679"/>
    </source>
</evidence>
<keyword evidence="3" id="KW-0808">Transferase</keyword>
<dbReference type="CDD" id="cd16833">
    <property type="entry name" value="YfiH"/>
    <property type="match status" value="1"/>
</dbReference>
<dbReference type="RefSeq" id="WP_050725412.1">
    <property type="nucleotide sequence ID" value="NZ_CP012332.1"/>
</dbReference>
<comment type="catalytic activity">
    <reaction evidence="7">
        <text>adenosine + H2O + H(+) = inosine + NH4(+)</text>
        <dbReference type="Rhea" id="RHEA:24408"/>
        <dbReference type="ChEBI" id="CHEBI:15377"/>
        <dbReference type="ChEBI" id="CHEBI:15378"/>
        <dbReference type="ChEBI" id="CHEBI:16335"/>
        <dbReference type="ChEBI" id="CHEBI:17596"/>
        <dbReference type="ChEBI" id="CHEBI:28938"/>
        <dbReference type="EC" id="3.5.4.4"/>
    </reaction>
    <physiologicalReaction direction="left-to-right" evidence="7">
        <dbReference type="Rhea" id="RHEA:24409"/>
    </physiologicalReaction>
</comment>
<accession>A0A0K1PC98</accession>
<evidence type="ECO:0000313" key="11">
    <source>
        <dbReference type="EMBL" id="AKU91041.1"/>
    </source>
</evidence>
<evidence type="ECO:0000256" key="4">
    <source>
        <dbReference type="ARBA" id="ARBA00022723"/>
    </source>
</evidence>
<evidence type="ECO:0000256" key="8">
    <source>
        <dbReference type="ARBA" id="ARBA00048968"/>
    </source>
</evidence>
<dbReference type="GO" id="GO:0005507">
    <property type="term" value="F:copper ion binding"/>
    <property type="evidence" value="ECO:0007669"/>
    <property type="project" value="TreeGrafter"/>
</dbReference>
<evidence type="ECO:0000256" key="10">
    <source>
        <dbReference type="RuleBase" id="RU361274"/>
    </source>
</evidence>
<dbReference type="EMBL" id="CP012332">
    <property type="protein sequence ID" value="AKU91041.1"/>
    <property type="molecule type" value="Genomic_DNA"/>
</dbReference>
<reference evidence="11 12" key="1">
    <citation type="submission" date="2015-08" db="EMBL/GenBank/DDBJ databases">
        <authorList>
            <person name="Babu N.S."/>
            <person name="Beckwith C.J."/>
            <person name="Beseler K.G."/>
            <person name="Brison A."/>
            <person name="Carone J.V."/>
            <person name="Caskin T.P."/>
            <person name="Diamond M."/>
            <person name="Durham M.E."/>
            <person name="Foxe J.M."/>
            <person name="Go M."/>
            <person name="Henderson B.A."/>
            <person name="Jones I.B."/>
            <person name="McGettigan J.A."/>
            <person name="Micheletti S.J."/>
            <person name="Nasrallah M.E."/>
            <person name="Ortiz D."/>
            <person name="Piller C.R."/>
            <person name="Privatt S.R."/>
            <person name="Schneider S.L."/>
            <person name="Sharp S."/>
            <person name="Smith T.C."/>
            <person name="Stanton J.D."/>
            <person name="Ullery H.E."/>
            <person name="Wilson R.J."/>
            <person name="Serrano M.G."/>
            <person name="Buck G."/>
            <person name="Lee V."/>
            <person name="Wang Y."/>
            <person name="Carvalho R."/>
            <person name="Voegtly L."/>
            <person name="Shi R."/>
            <person name="Duckworth R."/>
            <person name="Johnson A."/>
            <person name="Loviza R."/>
            <person name="Walstead R."/>
            <person name="Shah Z."/>
            <person name="Kiflezghi M."/>
            <person name="Wade K."/>
            <person name="Ball S.L."/>
            <person name="Bradley K.W."/>
            <person name="Asai D.J."/>
            <person name="Bowman C.A."/>
            <person name="Russell D.A."/>
            <person name="Pope W.H."/>
            <person name="Jacobs-Sera D."/>
            <person name="Hendrix R.W."/>
            <person name="Hatfull G.F."/>
        </authorList>
    </citation>
    <scope>NUCLEOTIDE SEQUENCE [LARGE SCALE GENOMIC DNA]</scope>
    <source>
        <strain evidence="11 12">DSM 27710</strain>
    </source>
</reference>
<dbReference type="NCBIfam" id="TIGR00726">
    <property type="entry name" value="peptidoglycan editing factor PgeF"/>
    <property type="match status" value="1"/>
</dbReference>
<evidence type="ECO:0000256" key="9">
    <source>
        <dbReference type="ARBA" id="ARBA00049893"/>
    </source>
</evidence>
<keyword evidence="12" id="KW-1185">Reference proteome</keyword>
<dbReference type="Pfam" id="PF02578">
    <property type="entry name" value="Cu-oxidase_4"/>
    <property type="match status" value="1"/>
</dbReference>
<sequence length="251" mass="25902">MTTPDELEILRSERFAAAGIAHGFSTRGGGVSTGPLASLNLGGSVGDDPGAVEENHRRLARAAGFERGAFRSAVQVHGSRVLVLGADAPIPPGEEADAILAAAPGLAVAIRTADCVPILLADPRTGRVAAVHAGWRGTEAGIAAEAVRALAELGSAPSELIAAIGPAIGPCCYEVSSELADRFVRLAGPEVVEGRRLDLILINRLQLRAAGIPEASIEQVGGCTSCDDSRFFSHRRDAGRTGRHLSFVFSG</sequence>
<dbReference type="STRING" id="1391653.AKJ08_1428"/>
<comment type="similarity">
    <text evidence="2 10">Belongs to the purine nucleoside phosphorylase YfiH/LACC1 family.</text>
</comment>
<evidence type="ECO:0000256" key="1">
    <source>
        <dbReference type="ARBA" id="ARBA00000553"/>
    </source>
</evidence>
<proteinExistence type="inferred from homology"/>
<dbReference type="GO" id="GO:0017061">
    <property type="term" value="F:S-methyl-5-thioadenosine phosphorylase activity"/>
    <property type="evidence" value="ECO:0007669"/>
    <property type="project" value="UniProtKB-EC"/>
</dbReference>
<keyword evidence="6" id="KW-0862">Zinc</keyword>
<dbReference type="Gene3D" id="3.60.140.10">
    <property type="entry name" value="CNF1/YfiH-like putative cysteine hydrolases"/>
    <property type="match status" value="1"/>
</dbReference>
<evidence type="ECO:0000256" key="5">
    <source>
        <dbReference type="ARBA" id="ARBA00022801"/>
    </source>
</evidence>
<evidence type="ECO:0000256" key="2">
    <source>
        <dbReference type="ARBA" id="ARBA00007353"/>
    </source>
</evidence>
<organism evidence="11 12">
    <name type="scientific">Vulgatibacter incomptus</name>
    <dbReference type="NCBI Taxonomy" id="1391653"/>
    <lineage>
        <taxon>Bacteria</taxon>
        <taxon>Pseudomonadati</taxon>
        <taxon>Myxococcota</taxon>
        <taxon>Myxococcia</taxon>
        <taxon>Myxococcales</taxon>
        <taxon>Cystobacterineae</taxon>
        <taxon>Vulgatibacteraceae</taxon>
        <taxon>Vulgatibacter</taxon>
    </lineage>
</organism>
<dbReference type="Proteomes" id="UP000055590">
    <property type="component" value="Chromosome"/>
</dbReference>
<dbReference type="AlphaFoldDB" id="A0A0K1PC98"/>
<name>A0A0K1PC98_9BACT</name>
<dbReference type="InterPro" id="IPR038371">
    <property type="entry name" value="Cu_polyphenol_OxRdtase_sf"/>
</dbReference>
<protein>
    <recommendedName>
        <fullName evidence="10">Purine nucleoside phosphorylase</fullName>
    </recommendedName>
</protein>
<dbReference type="InterPro" id="IPR003730">
    <property type="entry name" value="Cu_polyphenol_OxRdtase"/>
</dbReference>
<gene>
    <name evidence="11" type="ORF">AKJ08_1428</name>
</gene>
<keyword evidence="5" id="KW-0378">Hydrolase</keyword>
<dbReference type="GO" id="GO:0016787">
    <property type="term" value="F:hydrolase activity"/>
    <property type="evidence" value="ECO:0007669"/>
    <property type="project" value="UniProtKB-KW"/>
</dbReference>
<dbReference type="PANTHER" id="PTHR30616:SF2">
    <property type="entry name" value="PURINE NUCLEOSIDE PHOSPHORYLASE LACC1"/>
    <property type="match status" value="1"/>
</dbReference>
<dbReference type="InterPro" id="IPR011324">
    <property type="entry name" value="Cytotoxic_necrot_fac-like_cat"/>
</dbReference>
<comment type="catalytic activity">
    <reaction evidence="9">
        <text>S-methyl-5'-thioadenosine + phosphate = 5-(methylsulfanyl)-alpha-D-ribose 1-phosphate + adenine</text>
        <dbReference type="Rhea" id="RHEA:11852"/>
        <dbReference type="ChEBI" id="CHEBI:16708"/>
        <dbReference type="ChEBI" id="CHEBI:17509"/>
        <dbReference type="ChEBI" id="CHEBI:43474"/>
        <dbReference type="ChEBI" id="CHEBI:58533"/>
        <dbReference type="EC" id="2.4.2.28"/>
    </reaction>
    <physiologicalReaction direction="left-to-right" evidence="9">
        <dbReference type="Rhea" id="RHEA:11853"/>
    </physiologicalReaction>
</comment>
<evidence type="ECO:0000313" key="12">
    <source>
        <dbReference type="Proteomes" id="UP000055590"/>
    </source>
</evidence>
<dbReference type="OrthoDB" id="4279at2"/>
<dbReference type="PANTHER" id="PTHR30616">
    <property type="entry name" value="UNCHARACTERIZED PROTEIN YFIH"/>
    <property type="match status" value="1"/>
</dbReference>
<comment type="catalytic activity">
    <reaction evidence="8">
        <text>adenosine + phosphate = alpha-D-ribose 1-phosphate + adenine</text>
        <dbReference type="Rhea" id="RHEA:27642"/>
        <dbReference type="ChEBI" id="CHEBI:16335"/>
        <dbReference type="ChEBI" id="CHEBI:16708"/>
        <dbReference type="ChEBI" id="CHEBI:43474"/>
        <dbReference type="ChEBI" id="CHEBI:57720"/>
        <dbReference type="EC" id="2.4.2.1"/>
    </reaction>
    <physiologicalReaction direction="left-to-right" evidence="8">
        <dbReference type="Rhea" id="RHEA:27643"/>
    </physiologicalReaction>
</comment>
<dbReference type="SUPFAM" id="SSF64438">
    <property type="entry name" value="CNF1/YfiH-like putative cysteine hydrolases"/>
    <property type="match status" value="1"/>
</dbReference>
<dbReference type="KEGG" id="vin:AKJ08_1428"/>
<comment type="catalytic activity">
    <reaction evidence="1">
        <text>inosine + phosphate = alpha-D-ribose 1-phosphate + hypoxanthine</text>
        <dbReference type="Rhea" id="RHEA:27646"/>
        <dbReference type="ChEBI" id="CHEBI:17368"/>
        <dbReference type="ChEBI" id="CHEBI:17596"/>
        <dbReference type="ChEBI" id="CHEBI:43474"/>
        <dbReference type="ChEBI" id="CHEBI:57720"/>
        <dbReference type="EC" id="2.4.2.1"/>
    </reaction>
    <physiologicalReaction direction="left-to-right" evidence="1">
        <dbReference type="Rhea" id="RHEA:27647"/>
    </physiologicalReaction>
</comment>
<dbReference type="PATRIC" id="fig|1391653.3.peg.1499"/>